<dbReference type="PANTHER" id="PTHR42663:SF6">
    <property type="entry name" value="HYDROLASE C777.06C-RELATED"/>
    <property type="match status" value="1"/>
</dbReference>
<dbReference type="EMBL" id="CP014525">
    <property type="protein sequence ID" value="AMW35201.1"/>
    <property type="molecule type" value="Genomic_DNA"/>
</dbReference>
<protein>
    <submittedName>
        <fullName evidence="2">Hydrolase</fullName>
    </submittedName>
</protein>
<dbReference type="Proteomes" id="UP000076066">
    <property type="component" value="Chromosome"/>
</dbReference>
<name>A0A143DEN6_9PROT</name>
<dbReference type="RefSeq" id="WP_066135574.1">
    <property type="nucleotide sequence ID" value="NZ_CP014525.1"/>
</dbReference>
<dbReference type="GeneID" id="53317189"/>
<keyword evidence="3" id="KW-1185">Reference proteome</keyword>
<dbReference type="GO" id="GO:0016787">
    <property type="term" value="F:hydrolase activity"/>
    <property type="evidence" value="ECO:0007669"/>
    <property type="project" value="UniProtKB-KW"/>
</dbReference>
<dbReference type="InterPro" id="IPR036866">
    <property type="entry name" value="RibonucZ/Hydroxyglut_hydro"/>
</dbReference>
<dbReference type="PANTHER" id="PTHR42663">
    <property type="entry name" value="HYDROLASE C777.06C-RELATED-RELATED"/>
    <property type="match status" value="1"/>
</dbReference>
<proteinExistence type="predicted"/>
<sequence length="264" mass="29238">MKVTVLGCGVSSGVPSLESGWGACDPANPRNRRSRASILIEEKGYRLLVDTSPDLRCQLLDAGITRLDGVLYTHAHADHTHGIDDLRGINRNIGGPLPTWADDATFTHIQSCFAYAFEGIPPGQPIFRPWLQRHQLQDQFMIGPLLVRSFVQDHGYSLSQGIRIGSFAYSTDVVRLPDQAFSILEGVDTWIIGVFSDQEHPTHAHVDLALSWIERVRPRRAVFTHMGNRLDYNVLKSSLPVGVEPAWDGMVLDIPDNEKAPPVG</sequence>
<evidence type="ECO:0000313" key="3">
    <source>
        <dbReference type="Proteomes" id="UP000076066"/>
    </source>
</evidence>
<gene>
    <name evidence="2" type="ORF">AY555_08475</name>
</gene>
<dbReference type="SMART" id="SM00849">
    <property type="entry name" value="Lactamase_B"/>
    <property type="match status" value="1"/>
</dbReference>
<evidence type="ECO:0000259" key="1">
    <source>
        <dbReference type="SMART" id="SM00849"/>
    </source>
</evidence>
<dbReference type="CDD" id="cd16279">
    <property type="entry name" value="metallo-hydrolase-like_MBL-fold"/>
    <property type="match status" value="1"/>
</dbReference>
<dbReference type="InterPro" id="IPR001279">
    <property type="entry name" value="Metallo-B-lactamas"/>
</dbReference>
<accession>A0A143DEN6</accession>
<dbReference type="AlphaFoldDB" id="A0A143DEN6"/>
<dbReference type="OrthoDB" id="9781189at2"/>
<dbReference type="SUPFAM" id="SSF56281">
    <property type="entry name" value="Metallo-hydrolase/oxidoreductase"/>
    <property type="match status" value="1"/>
</dbReference>
<dbReference type="Pfam" id="PF12706">
    <property type="entry name" value="Lactamase_B_2"/>
    <property type="match status" value="1"/>
</dbReference>
<evidence type="ECO:0000313" key="2">
    <source>
        <dbReference type="EMBL" id="AMW35201.1"/>
    </source>
</evidence>
<dbReference type="STRING" id="1549855.AY555_08475"/>
<feature type="domain" description="Metallo-beta-lactamase" evidence="1">
    <location>
        <begin position="34"/>
        <end position="203"/>
    </location>
</feature>
<dbReference type="KEGG" id="hjo:AY555_08475"/>
<keyword evidence="2" id="KW-0378">Hydrolase</keyword>
<organism evidence="2 3">
    <name type="scientific">Haematospirillum jordaniae</name>
    <dbReference type="NCBI Taxonomy" id="1549855"/>
    <lineage>
        <taxon>Bacteria</taxon>
        <taxon>Pseudomonadati</taxon>
        <taxon>Pseudomonadota</taxon>
        <taxon>Alphaproteobacteria</taxon>
        <taxon>Rhodospirillales</taxon>
        <taxon>Novispirillaceae</taxon>
        <taxon>Haematospirillum</taxon>
    </lineage>
</organism>
<dbReference type="Gene3D" id="3.60.15.10">
    <property type="entry name" value="Ribonuclease Z/Hydroxyacylglutathione hydrolase-like"/>
    <property type="match status" value="1"/>
</dbReference>
<reference evidence="2 3" key="1">
    <citation type="submission" date="2016-02" db="EMBL/GenBank/DDBJ databases">
        <title>Complete Genome of H5569, the type strain of the newly described species Haematospirillium jordaniae.</title>
        <authorList>
            <person name="Nicholson A.C."/>
            <person name="Humrighouse B.W."/>
            <person name="Loparov V."/>
            <person name="McQuiston J.R."/>
        </authorList>
    </citation>
    <scope>NUCLEOTIDE SEQUENCE [LARGE SCALE GENOMIC DNA]</scope>
    <source>
        <strain evidence="2 3">H5569</strain>
    </source>
</reference>